<gene>
    <name evidence="2" type="ORF">SAMN05660991_03050</name>
</gene>
<feature type="region of interest" description="Disordered" evidence="1">
    <location>
        <begin position="1"/>
        <end position="27"/>
    </location>
</feature>
<evidence type="ECO:0000313" key="2">
    <source>
        <dbReference type="EMBL" id="SEP05960.1"/>
    </source>
</evidence>
<dbReference type="Proteomes" id="UP000198960">
    <property type="component" value="Unassembled WGS sequence"/>
</dbReference>
<evidence type="ECO:0000256" key="1">
    <source>
        <dbReference type="SAM" id="MobiDB-lite"/>
    </source>
</evidence>
<protein>
    <submittedName>
        <fullName evidence="2">Uncharacterized protein</fullName>
    </submittedName>
</protein>
<dbReference type="AlphaFoldDB" id="A0A1H8URX5"/>
<organism evidence="2 3">
    <name type="scientific">Trujillonella endophytica</name>
    <dbReference type="NCBI Taxonomy" id="673521"/>
    <lineage>
        <taxon>Bacteria</taxon>
        <taxon>Bacillati</taxon>
        <taxon>Actinomycetota</taxon>
        <taxon>Actinomycetes</taxon>
        <taxon>Geodermatophilales</taxon>
        <taxon>Geodermatophilaceae</taxon>
        <taxon>Trujillonella</taxon>
    </lineage>
</organism>
<sequence length="65" mass="6827">MTAVLPRPTSAGRHRAPETSDEPRWASAAEFSAAWARAGRHAAPEASGRHASDDFDWVGRAAAAG</sequence>
<proteinExistence type="predicted"/>
<dbReference type="EMBL" id="FOEE01000009">
    <property type="protein sequence ID" value="SEP05960.1"/>
    <property type="molecule type" value="Genomic_DNA"/>
</dbReference>
<feature type="compositionally biased region" description="Basic and acidic residues" evidence="1">
    <location>
        <begin position="15"/>
        <end position="24"/>
    </location>
</feature>
<dbReference type="RefSeq" id="WP_091945057.1">
    <property type="nucleotide sequence ID" value="NZ_FOEE01000009.1"/>
</dbReference>
<keyword evidence="3" id="KW-1185">Reference proteome</keyword>
<accession>A0A1H8URX5</accession>
<reference evidence="3" key="1">
    <citation type="submission" date="2016-10" db="EMBL/GenBank/DDBJ databases">
        <authorList>
            <person name="Varghese N."/>
            <person name="Submissions S."/>
        </authorList>
    </citation>
    <scope>NUCLEOTIDE SEQUENCE [LARGE SCALE GENOMIC DNA]</scope>
    <source>
        <strain evidence="3">DSM 45413</strain>
    </source>
</reference>
<name>A0A1H8URX5_9ACTN</name>
<feature type="region of interest" description="Disordered" evidence="1">
    <location>
        <begin position="39"/>
        <end position="65"/>
    </location>
</feature>
<evidence type="ECO:0000313" key="3">
    <source>
        <dbReference type="Proteomes" id="UP000198960"/>
    </source>
</evidence>